<reference evidence="2" key="2">
    <citation type="submission" date="2008-12" db="EMBL/GenBank/DDBJ databases">
        <title>Improved gene annotation of the rice (Oryza sativa) genomes.</title>
        <authorList>
            <person name="Wang J."/>
            <person name="Li R."/>
            <person name="Fan W."/>
            <person name="Huang Q."/>
            <person name="Zhang J."/>
            <person name="Zhou Y."/>
            <person name="Hu Y."/>
            <person name="Zi S."/>
            <person name="Li J."/>
            <person name="Ni P."/>
            <person name="Zheng H."/>
            <person name="Zhang Y."/>
            <person name="Zhao M."/>
            <person name="Hao Q."/>
            <person name="McDermott J."/>
            <person name="Samudrala R."/>
            <person name="Kristiansen K."/>
            <person name="Wong G.K.-S."/>
        </authorList>
    </citation>
    <scope>NUCLEOTIDE SEQUENCE</scope>
</reference>
<dbReference type="EMBL" id="CM000148">
    <property type="protein sequence ID" value="EEE52407.1"/>
    <property type="molecule type" value="Genomic_DNA"/>
</dbReference>
<name>B9G8E2_ORYSJ</name>
<evidence type="ECO:0000313" key="2">
    <source>
        <dbReference type="EMBL" id="EEE52407.1"/>
    </source>
</evidence>
<accession>B9G8E2</accession>
<reference evidence="2" key="1">
    <citation type="journal article" date="2005" name="PLoS Biol.">
        <title>The genomes of Oryza sativa: a history of duplications.</title>
        <authorList>
            <person name="Yu J."/>
            <person name="Wang J."/>
            <person name="Lin W."/>
            <person name="Li S."/>
            <person name="Li H."/>
            <person name="Zhou J."/>
            <person name="Ni P."/>
            <person name="Dong W."/>
            <person name="Hu S."/>
            <person name="Zeng C."/>
            <person name="Zhang J."/>
            <person name="Zhang Y."/>
            <person name="Li R."/>
            <person name="Xu Z."/>
            <person name="Li S."/>
            <person name="Li X."/>
            <person name="Zheng H."/>
            <person name="Cong L."/>
            <person name="Lin L."/>
            <person name="Yin J."/>
            <person name="Geng J."/>
            <person name="Li G."/>
            <person name="Shi J."/>
            <person name="Liu J."/>
            <person name="Lv H."/>
            <person name="Li J."/>
            <person name="Wang J."/>
            <person name="Deng Y."/>
            <person name="Ran L."/>
            <person name="Shi X."/>
            <person name="Wang X."/>
            <person name="Wu Q."/>
            <person name="Li C."/>
            <person name="Ren X."/>
            <person name="Wang J."/>
            <person name="Wang X."/>
            <person name="Li D."/>
            <person name="Liu D."/>
            <person name="Zhang X."/>
            <person name="Ji Z."/>
            <person name="Zhao W."/>
            <person name="Sun Y."/>
            <person name="Zhang Z."/>
            <person name="Bao J."/>
            <person name="Han Y."/>
            <person name="Dong L."/>
            <person name="Ji J."/>
            <person name="Chen P."/>
            <person name="Wu S."/>
            <person name="Liu J."/>
            <person name="Xiao Y."/>
            <person name="Bu D."/>
            <person name="Tan J."/>
            <person name="Yang L."/>
            <person name="Ye C."/>
            <person name="Zhang J."/>
            <person name="Xu J."/>
            <person name="Zhou Y."/>
            <person name="Yu Y."/>
            <person name="Zhang B."/>
            <person name="Zhuang S."/>
            <person name="Wei H."/>
            <person name="Liu B."/>
            <person name="Lei M."/>
            <person name="Yu H."/>
            <person name="Li Y."/>
            <person name="Xu H."/>
            <person name="Wei S."/>
            <person name="He X."/>
            <person name="Fang L."/>
            <person name="Zhang Z."/>
            <person name="Zhang Y."/>
            <person name="Huang X."/>
            <person name="Su Z."/>
            <person name="Tong W."/>
            <person name="Li J."/>
            <person name="Tong Z."/>
            <person name="Li S."/>
            <person name="Ye J."/>
            <person name="Wang L."/>
            <person name="Fang L."/>
            <person name="Lei T."/>
            <person name="Chen C."/>
            <person name="Chen H."/>
            <person name="Xu Z."/>
            <person name="Li H."/>
            <person name="Huang H."/>
            <person name="Zhang F."/>
            <person name="Xu H."/>
            <person name="Li N."/>
            <person name="Zhao C."/>
            <person name="Li S."/>
            <person name="Dong L."/>
            <person name="Huang Y."/>
            <person name="Li L."/>
            <person name="Xi Y."/>
            <person name="Qi Q."/>
            <person name="Li W."/>
            <person name="Zhang B."/>
            <person name="Hu W."/>
            <person name="Zhang Y."/>
            <person name="Tian X."/>
            <person name="Jiao Y."/>
            <person name="Liang X."/>
            <person name="Jin J."/>
            <person name="Gao L."/>
            <person name="Zheng W."/>
            <person name="Hao B."/>
            <person name="Liu S."/>
            <person name="Wang W."/>
            <person name="Yuan L."/>
            <person name="Cao M."/>
            <person name="McDermott J."/>
            <person name="Samudrala R."/>
            <person name="Wang J."/>
            <person name="Wong G.K."/>
            <person name="Yang H."/>
        </authorList>
    </citation>
    <scope>NUCLEOTIDE SEQUENCE [LARGE SCALE GENOMIC DNA]</scope>
</reference>
<sequence>MVPAIVEEEKPRDRVAELEPPSPHKEMPLPQPTTMENPTAAGHVHAGGGEAEAAAVREAVLPGGHGDADDGGDPVVAGGARAAVVLRAAAVLPGVLRGVQVRRLRPRVRLLRTQRQGRRRCCRRRATPAAAAAATRRTAAGKPSAETHCYTTNNDGRAQTLDIAVKLNTKATQQLPHRRRTVIVTELAAQATQQCRLHNRSDTKATKVEKQLRHPTMDINQATEEPLPSHG</sequence>
<evidence type="ECO:0000256" key="1">
    <source>
        <dbReference type="SAM" id="MobiDB-lite"/>
    </source>
</evidence>
<proteinExistence type="predicted"/>
<dbReference type="AlphaFoldDB" id="B9G8E2"/>
<dbReference type="Proteomes" id="UP000007752">
    <property type="component" value="Chromosome 11"/>
</dbReference>
<feature type="region of interest" description="Disordered" evidence="1">
    <location>
        <begin position="1"/>
        <end position="50"/>
    </location>
</feature>
<organism evidence="2">
    <name type="scientific">Oryza sativa subsp. japonica</name>
    <name type="common">Rice</name>
    <dbReference type="NCBI Taxonomy" id="39947"/>
    <lineage>
        <taxon>Eukaryota</taxon>
        <taxon>Viridiplantae</taxon>
        <taxon>Streptophyta</taxon>
        <taxon>Embryophyta</taxon>
        <taxon>Tracheophyta</taxon>
        <taxon>Spermatophyta</taxon>
        <taxon>Magnoliopsida</taxon>
        <taxon>Liliopsida</taxon>
        <taxon>Poales</taxon>
        <taxon>Poaceae</taxon>
        <taxon>BOP clade</taxon>
        <taxon>Oryzoideae</taxon>
        <taxon>Oryzeae</taxon>
        <taxon>Oryzinae</taxon>
        <taxon>Oryza</taxon>
        <taxon>Oryza sativa</taxon>
    </lineage>
</organism>
<feature type="region of interest" description="Disordered" evidence="1">
    <location>
        <begin position="200"/>
        <end position="231"/>
    </location>
</feature>
<feature type="region of interest" description="Disordered" evidence="1">
    <location>
        <begin position="125"/>
        <end position="146"/>
    </location>
</feature>
<gene>
    <name evidence="2" type="ORF">OsJ_34514</name>
</gene>
<feature type="compositionally biased region" description="Basic and acidic residues" evidence="1">
    <location>
        <begin position="7"/>
        <end position="27"/>
    </location>
</feature>
<protein>
    <submittedName>
        <fullName evidence="2">Uncharacterized protein</fullName>
    </submittedName>
</protein>
<feature type="compositionally biased region" description="Low complexity" evidence="1">
    <location>
        <begin position="127"/>
        <end position="141"/>
    </location>
</feature>
<feature type="compositionally biased region" description="Basic and acidic residues" evidence="1">
    <location>
        <begin position="200"/>
        <end position="216"/>
    </location>
</feature>